<keyword evidence="2" id="KW-1185">Reference proteome</keyword>
<accession>A0A1G9CRG7</accession>
<dbReference type="AlphaFoldDB" id="A0A1G9CRG7"/>
<dbReference type="RefSeq" id="WP_091267792.1">
    <property type="nucleotide sequence ID" value="NZ_FNFK01000037.1"/>
</dbReference>
<reference evidence="2" key="1">
    <citation type="submission" date="2016-10" db="EMBL/GenBank/DDBJ databases">
        <authorList>
            <person name="Varghese N."/>
            <person name="Submissions S."/>
        </authorList>
    </citation>
    <scope>NUCLEOTIDE SEQUENCE [LARGE SCALE GENOMIC DNA]</scope>
    <source>
        <strain evidence="2">DSM 19181</strain>
    </source>
</reference>
<evidence type="ECO:0000313" key="1">
    <source>
        <dbReference type="EMBL" id="SDK54270.1"/>
    </source>
</evidence>
<proteinExistence type="predicted"/>
<sequence length="118" mass="13129">MELVVIVLNKTDLLDEILTLFMRYKIKGATVLDSSGMGHLISNQFPMFSMFAELGEERESNSKTIFTVVNGAEERKEVLSVVESVCGDLSEPDTAIFFSVPVNFTKGIDNENNIEEGF</sequence>
<dbReference type="InterPro" id="IPR011322">
    <property type="entry name" value="N-reg_PII-like_a/b"/>
</dbReference>
<dbReference type="SUPFAM" id="SSF54913">
    <property type="entry name" value="GlnB-like"/>
    <property type="match status" value="1"/>
</dbReference>
<gene>
    <name evidence="1" type="ORF">SAMN04488098_103717</name>
</gene>
<dbReference type="EMBL" id="FNFK01000037">
    <property type="protein sequence ID" value="SDK54270.1"/>
    <property type="molecule type" value="Genomic_DNA"/>
</dbReference>
<evidence type="ECO:0000313" key="2">
    <source>
        <dbReference type="Proteomes" id="UP000199433"/>
    </source>
</evidence>
<name>A0A1G9CRG7_9LACT</name>
<dbReference type="Proteomes" id="UP000199433">
    <property type="component" value="Unassembled WGS sequence"/>
</dbReference>
<organism evidence="1 2">
    <name type="scientific">Alkalibacterium thalassium</name>
    <dbReference type="NCBI Taxonomy" id="426701"/>
    <lineage>
        <taxon>Bacteria</taxon>
        <taxon>Bacillati</taxon>
        <taxon>Bacillota</taxon>
        <taxon>Bacilli</taxon>
        <taxon>Lactobacillales</taxon>
        <taxon>Carnobacteriaceae</taxon>
        <taxon>Alkalibacterium</taxon>
    </lineage>
</organism>
<dbReference type="STRING" id="426701.SAMN04488098_103717"/>
<protein>
    <submittedName>
        <fullName evidence="1">Nitrogen regulatory protein P-II family</fullName>
    </submittedName>
</protein>
<dbReference type="OrthoDB" id="9810781at2"/>